<proteinExistence type="predicted"/>
<feature type="domain" description="3-keto-alpha-glucoside-1,2-lyase/3-keto-2-hydroxy-glucal hydratase" evidence="2">
    <location>
        <begin position="65"/>
        <end position="197"/>
    </location>
</feature>
<feature type="signal peptide" evidence="1">
    <location>
        <begin position="1"/>
        <end position="18"/>
    </location>
</feature>
<keyword evidence="4" id="KW-1185">Reference proteome</keyword>
<dbReference type="AlphaFoldDB" id="A0A7W6EPW3"/>
<gene>
    <name evidence="3" type="ORF">FHS57_002062</name>
</gene>
<dbReference type="Pfam" id="PF06439">
    <property type="entry name" value="3keto-disac_hyd"/>
    <property type="match status" value="1"/>
</dbReference>
<accession>A0A7W6EPW3</accession>
<protein>
    <recommendedName>
        <fullName evidence="2">3-keto-alpha-glucoside-1,2-lyase/3-keto-2-hydroxy-glucal hydratase domain-containing protein</fullName>
    </recommendedName>
</protein>
<comment type="caution">
    <text evidence="3">The sequence shown here is derived from an EMBL/GenBank/DDBJ whole genome shotgun (WGS) entry which is preliminary data.</text>
</comment>
<dbReference type="EMBL" id="JACIBY010000003">
    <property type="protein sequence ID" value="MBB3838065.1"/>
    <property type="molecule type" value="Genomic_DNA"/>
</dbReference>
<evidence type="ECO:0000313" key="3">
    <source>
        <dbReference type="EMBL" id="MBB3838065.1"/>
    </source>
</evidence>
<evidence type="ECO:0000313" key="4">
    <source>
        <dbReference type="Proteomes" id="UP000541352"/>
    </source>
</evidence>
<dbReference type="InterPro" id="IPR010496">
    <property type="entry name" value="AL/BT2_dom"/>
</dbReference>
<keyword evidence="1" id="KW-0732">Signal</keyword>
<reference evidence="3 4" key="1">
    <citation type="submission" date="2020-08" db="EMBL/GenBank/DDBJ databases">
        <title>Genomic Encyclopedia of Type Strains, Phase IV (KMG-IV): sequencing the most valuable type-strain genomes for metagenomic binning, comparative biology and taxonomic classification.</title>
        <authorList>
            <person name="Goeker M."/>
        </authorList>
    </citation>
    <scope>NUCLEOTIDE SEQUENCE [LARGE SCALE GENOMIC DNA]</scope>
    <source>
        <strain evidence="3 4">DSM 17976</strain>
    </source>
</reference>
<feature type="chain" id="PRO_5030736117" description="3-keto-alpha-glucoside-1,2-lyase/3-keto-2-hydroxy-glucal hydratase domain-containing protein" evidence="1">
    <location>
        <begin position="19"/>
        <end position="476"/>
    </location>
</feature>
<evidence type="ECO:0000256" key="1">
    <source>
        <dbReference type="SAM" id="SignalP"/>
    </source>
</evidence>
<dbReference type="Gene3D" id="2.60.120.560">
    <property type="entry name" value="Exo-inulinase, domain 1"/>
    <property type="match status" value="1"/>
</dbReference>
<sequence>MKKLLSFMLMLVSLQGIAQKNKTVSSPKLTDNSNLLVPERWDFQAGKVTFLDYKGKKAMKIGSLSGQVVLKDFVFKDGTIEFDIEPHPAEFASSVYFHRKDAKEQEIVYLRVPRIGSKLANQGIQYAPYFDGVNMWDIYPQYQAPAMAKTGEWNHMKLVISGKQMKVYVNDMVNTVLEVPKLEGTMAEGSIAFEGEGYITNLQIKPNETEGLASYEGTDMTKHDGQYLRKWAISTPVLFPKGNETFAENLPDAEDFLESIDAETAGLLNLTRRFGATPQRKLVWLKTTITASEPTFTNLQIGFNDEIWVYLNNEMVLVDKNLFPQVGMRKIPGGRLAITNTVAKLNLKKGENELLVAVANDFYGWGLMARLENVDKVERIDEVATILNLAEEIRKMPLEPYVGVYIQPGSDYKLTFAQKDKKLVARVINSDVEFKMKYIGNHTFNIPKAFATVQFKPTENKLSFKQGVDVKEFVKE</sequence>
<dbReference type="Proteomes" id="UP000541352">
    <property type="component" value="Unassembled WGS sequence"/>
</dbReference>
<evidence type="ECO:0000259" key="2">
    <source>
        <dbReference type="Pfam" id="PF06439"/>
    </source>
</evidence>
<dbReference type="RefSeq" id="WP_183973114.1">
    <property type="nucleotide sequence ID" value="NZ_JACIBY010000003.1"/>
</dbReference>
<organism evidence="3 4">
    <name type="scientific">Runella defluvii</name>
    <dbReference type="NCBI Taxonomy" id="370973"/>
    <lineage>
        <taxon>Bacteria</taxon>
        <taxon>Pseudomonadati</taxon>
        <taxon>Bacteroidota</taxon>
        <taxon>Cytophagia</taxon>
        <taxon>Cytophagales</taxon>
        <taxon>Spirosomataceae</taxon>
        <taxon>Runella</taxon>
    </lineage>
</organism>
<name>A0A7W6EPW3_9BACT</name>
<dbReference type="GO" id="GO:0016787">
    <property type="term" value="F:hydrolase activity"/>
    <property type="evidence" value="ECO:0007669"/>
    <property type="project" value="InterPro"/>
</dbReference>